<dbReference type="EMBL" id="JAWLVV010000001">
    <property type="protein sequence ID" value="MDV7288762.1"/>
    <property type="molecule type" value="Genomic_DNA"/>
</dbReference>
<comment type="caution">
    <text evidence="1">The sequence shown here is derived from an EMBL/GenBank/DDBJ whole genome shotgun (WGS) entry which is preliminary data.</text>
</comment>
<dbReference type="AlphaFoldDB" id="A0AAE5AAD5"/>
<dbReference type="Proteomes" id="UP001186041">
    <property type="component" value="Unassembled WGS sequence"/>
</dbReference>
<evidence type="ECO:0000313" key="2">
    <source>
        <dbReference type="Proteomes" id="UP001186041"/>
    </source>
</evidence>
<sequence length="107" mass="11890">MSSFKLLELFGVTITDDHEAETRTITVDFAPEEGAVAAALRDGERPEWKQALAQVANISAMFRSAKMSNADTEVYGERMFFPASKVRQFIEDQQAIEAGVIMFPGEE</sequence>
<dbReference type="RefSeq" id="WP_317721489.1">
    <property type="nucleotide sequence ID" value="NZ_JAWLVK010000001.1"/>
</dbReference>
<gene>
    <name evidence="1" type="ORF">R4485_01120</name>
</gene>
<name>A0AAE5AAD5_MYCFO</name>
<evidence type="ECO:0000313" key="1">
    <source>
        <dbReference type="EMBL" id="MDV7288762.1"/>
    </source>
</evidence>
<proteinExistence type="predicted"/>
<accession>A0AAE5AAD5</accession>
<protein>
    <submittedName>
        <fullName evidence="1">Uncharacterized protein</fullName>
    </submittedName>
</protein>
<reference evidence="1" key="1">
    <citation type="submission" date="2023-10" db="EMBL/GenBank/DDBJ databases">
        <title>Mycolicibacterium fortuitum clinical isolates causing pulmonary infections in humans.</title>
        <authorList>
            <person name="Mejia-Ponce P.M."/>
            <person name="Zenteno-Cuevas R."/>
            <person name="Licona-Cassani C."/>
        </authorList>
    </citation>
    <scope>NUCLEOTIDE SEQUENCE</scope>
    <source>
        <strain evidence="1">M8</strain>
    </source>
</reference>
<organism evidence="1 2">
    <name type="scientific">Mycolicibacterium fortuitum</name>
    <name type="common">Mycobacterium fortuitum</name>
    <dbReference type="NCBI Taxonomy" id="1766"/>
    <lineage>
        <taxon>Bacteria</taxon>
        <taxon>Bacillati</taxon>
        <taxon>Actinomycetota</taxon>
        <taxon>Actinomycetes</taxon>
        <taxon>Mycobacteriales</taxon>
        <taxon>Mycobacteriaceae</taxon>
        <taxon>Mycolicibacterium</taxon>
    </lineage>
</organism>